<protein>
    <submittedName>
        <fullName evidence="2">Phage tail assembly chaperone</fullName>
    </submittedName>
</protein>
<name>A0ABS6PUR7_9PSED</name>
<dbReference type="Pfam" id="PF16778">
    <property type="entry name" value="Phage_tail_APC"/>
    <property type="match status" value="1"/>
</dbReference>
<evidence type="ECO:0000313" key="2">
    <source>
        <dbReference type="EMBL" id="MBV4464215.1"/>
    </source>
</evidence>
<evidence type="ECO:0000313" key="3">
    <source>
        <dbReference type="Proteomes" id="UP000886900"/>
    </source>
</evidence>
<dbReference type="RefSeq" id="WP_217856716.1">
    <property type="nucleotide sequence ID" value="NZ_JAHSTV010000005.1"/>
</dbReference>
<feature type="domain" description="Phage tail assembly chaperone-like" evidence="1">
    <location>
        <begin position="68"/>
        <end position="132"/>
    </location>
</feature>
<sequence>MYYFSPATSGFYHSGLHGADIPSDAFEVSEEEYGSLVIDAPEGTVLSLNSDGHPERILLAVQSSSDIERAWRSKALEMTQWLIVRDSEELEMGEGTTLTAVQFKELLAYRQQLRDWPLAPNFPGIEYRPVKPGWLEDSLRKNN</sequence>
<dbReference type="Proteomes" id="UP000886900">
    <property type="component" value="Unassembled WGS sequence"/>
</dbReference>
<organism evidence="2 3">
    <name type="scientific">Pseudomonas farris</name>
    <dbReference type="NCBI Taxonomy" id="2841207"/>
    <lineage>
        <taxon>Bacteria</taxon>
        <taxon>Pseudomonadati</taxon>
        <taxon>Pseudomonadota</taxon>
        <taxon>Gammaproteobacteria</taxon>
        <taxon>Pseudomonadales</taxon>
        <taxon>Pseudomonadaceae</taxon>
        <taxon>Pseudomonas</taxon>
    </lineage>
</organism>
<proteinExistence type="predicted"/>
<dbReference type="EMBL" id="JAHSTV010000005">
    <property type="protein sequence ID" value="MBV4464215.1"/>
    <property type="molecule type" value="Genomic_DNA"/>
</dbReference>
<evidence type="ECO:0000259" key="1">
    <source>
        <dbReference type="Pfam" id="PF16778"/>
    </source>
</evidence>
<comment type="caution">
    <text evidence="2">The sequence shown here is derived from an EMBL/GenBank/DDBJ whole genome shotgun (WGS) entry which is preliminary data.</text>
</comment>
<gene>
    <name evidence="2" type="ORF">KVG95_12870</name>
</gene>
<accession>A0ABS6PUR7</accession>
<dbReference type="InterPro" id="IPR031893">
    <property type="entry name" value="Phage_tail_APC"/>
</dbReference>
<reference evidence="2" key="1">
    <citation type="submission" date="2021-06" db="EMBL/GenBank/DDBJ databases">
        <title>Updating the genus Pseudomonas: Description of 43 new species and partition of the Pseudomonas putida group.</title>
        <authorList>
            <person name="Girard L."/>
            <person name="Lood C."/>
            <person name="Vandamme P."/>
            <person name="Rokni-Zadeh H."/>
            <person name="Van Noort V."/>
            <person name="Hofte M."/>
            <person name="Lavigne R."/>
            <person name="De Mot R."/>
        </authorList>
    </citation>
    <scope>NUCLEOTIDE SEQUENCE</scope>
    <source>
        <strain evidence="2">SWRI79</strain>
    </source>
</reference>
<keyword evidence="3" id="KW-1185">Reference proteome</keyword>